<keyword evidence="2" id="KW-0732">Signal</keyword>
<evidence type="ECO:0000313" key="4">
    <source>
        <dbReference type="Proteomes" id="UP000196531"/>
    </source>
</evidence>
<dbReference type="Proteomes" id="UP000196531">
    <property type="component" value="Unassembled WGS sequence"/>
</dbReference>
<organism evidence="3 4">
    <name type="scientific">Halobacteriovorax marinus</name>
    <dbReference type="NCBI Taxonomy" id="97084"/>
    <lineage>
        <taxon>Bacteria</taxon>
        <taxon>Pseudomonadati</taxon>
        <taxon>Bdellovibrionota</taxon>
        <taxon>Bacteriovoracia</taxon>
        <taxon>Bacteriovoracales</taxon>
        <taxon>Halobacteriovoraceae</taxon>
        <taxon>Halobacteriovorax</taxon>
    </lineage>
</organism>
<gene>
    <name evidence="3" type="ORF">A9Q84_06440</name>
</gene>
<name>A0A1Y5FFA1_9BACT</name>
<reference evidence="4" key="1">
    <citation type="journal article" date="2017" name="Proc. Natl. Acad. Sci. U.S.A.">
        <title>Simulation of Deepwater Horizon oil plume reveals substrate specialization within a complex community of hydrocarbon-degraders.</title>
        <authorList>
            <person name="Hu P."/>
            <person name="Dubinsky E.A."/>
            <person name="Probst A.J."/>
            <person name="Wang J."/>
            <person name="Sieber C.M.K."/>
            <person name="Tom L.M."/>
            <person name="Gardinali P."/>
            <person name="Banfield J.F."/>
            <person name="Atlas R.M."/>
            <person name="Andersen G.L."/>
        </authorList>
    </citation>
    <scope>NUCLEOTIDE SEQUENCE [LARGE SCALE GENOMIC DNA]</scope>
</reference>
<comment type="caution">
    <text evidence="3">The sequence shown here is derived from an EMBL/GenBank/DDBJ whole genome shotgun (WGS) entry which is preliminary data.</text>
</comment>
<dbReference type="EMBL" id="MAAO01000005">
    <property type="protein sequence ID" value="OUR97833.1"/>
    <property type="molecule type" value="Genomic_DNA"/>
</dbReference>
<feature type="signal peptide" evidence="2">
    <location>
        <begin position="1"/>
        <end position="19"/>
    </location>
</feature>
<protein>
    <submittedName>
        <fullName evidence="3">Uncharacterized protein</fullName>
    </submittedName>
</protein>
<dbReference type="AlphaFoldDB" id="A0A1Y5FFA1"/>
<sequence>MKKMITILALSVMTLTTFAHNPAAQNQSAPKKMKKVVVKGKKAKAIYMALEVEEITKTGGKFTREIKKVGALRCVKAIKKANTSKVKFKCILKGKKKTRRAGGQRGGRNQQQQS</sequence>
<feature type="region of interest" description="Disordered" evidence="1">
    <location>
        <begin position="94"/>
        <end position="114"/>
    </location>
</feature>
<evidence type="ECO:0000256" key="1">
    <source>
        <dbReference type="SAM" id="MobiDB-lite"/>
    </source>
</evidence>
<proteinExistence type="predicted"/>
<feature type="chain" id="PRO_5012102143" evidence="2">
    <location>
        <begin position="20"/>
        <end position="114"/>
    </location>
</feature>
<accession>A0A1Y5FFA1</accession>
<evidence type="ECO:0000256" key="2">
    <source>
        <dbReference type="SAM" id="SignalP"/>
    </source>
</evidence>
<evidence type="ECO:0000313" key="3">
    <source>
        <dbReference type="EMBL" id="OUR97833.1"/>
    </source>
</evidence>